<comment type="caution">
    <text evidence="3">The sequence shown here is derived from an EMBL/GenBank/DDBJ whole genome shotgun (WGS) entry which is preliminary data.</text>
</comment>
<keyword evidence="1" id="KW-0732">Signal</keyword>
<dbReference type="PANTHER" id="PTHR45815">
    <property type="entry name" value="PROTEIN DISULFIDE-ISOMERASE A6"/>
    <property type="match status" value="1"/>
</dbReference>
<evidence type="ECO:0000313" key="3">
    <source>
        <dbReference type="EMBL" id="KAF4657531.1"/>
    </source>
</evidence>
<evidence type="ECO:0000313" key="4">
    <source>
        <dbReference type="Proteomes" id="UP000570595"/>
    </source>
</evidence>
<dbReference type="Pfam" id="PF00085">
    <property type="entry name" value="Thioredoxin"/>
    <property type="match status" value="1"/>
</dbReference>
<proteinExistence type="predicted"/>
<dbReference type="EMBL" id="JABAHT010000350">
    <property type="protein sequence ID" value="KAF4657531.1"/>
    <property type="molecule type" value="Genomic_DNA"/>
</dbReference>
<evidence type="ECO:0000259" key="2">
    <source>
        <dbReference type="PROSITE" id="PS51352"/>
    </source>
</evidence>
<dbReference type="InterPro" id="IPR013766">
    <property type="entry name" value="Thioredoxin_domain"/>
</dbReference>
<name>A0A7J6LEP9_PEROL</name>
<sequence length="103" mass="11584">MFSIKRFVLPILAILGILSISLTEAHEFRQDSKLRILTDETFEHDTQASTGSTTGPWFVMFYASWCGHCRKLLPTWEDLADEMYGQVNVAAVDVTANTEVGSR</sequence>
<dbReference type="OrthoDB" id="72053at2759"/>
<dbReference type="PROSITE" id="PS00194">
    <property type="entry name" value="THIOREDOXIN_1"/>
    <property type="match status" value="1"/>
</dbReference>
<organism evidence="3 4">
    <name type="scientific">Perkinsus olseni</name>
    <name type="common">Perkinsus atlanticus</name>
    <dbReference type="NCBI Taxonomy" id="32597"/>
    <lineage>
        <taxon>Eukaryota</taxon>
        <taxon>Sar</taxon>
        <taxon>Alveolata</taxon>
        <taxon>Perkinsozoa</taxon>
        <taxon>Perkinsea</taxon>
        <taxon>Perkinsida</taxon>
        <taxon>Perkinsidae</taxon>
        <taxon>Perkinsus</taxon>
    </lineage>
</organism>
<dbReference type="AlphaFoldDB" id="A0A7J6LEP9"/>
<feature type="domain" description="Thioredoxin" evidence="2">
    <location>
        <begin position="11"/>
        <end position="103"/>
    </location>
</feature>
<dbReference type="PROSITE" id="PS51352">
    <property type="entry name" value="THIOREDOXIN_2"/>
    <property type="match status" value="1"/>
</dbReference>
<feature type="chain" id="PRO_5029815399" description="Thioredoxin domain-containing protein" evidence="1">
    <location>
        <begin position="26"/>
        <end position="103"/>
    </location>
</feature>
<dbReference type="CDD" id="cd02961">
    <property type="entry name" value="PDI_a_family"/>
    <property type="match status" value="1"/>
</dbReference>
<dbReference type="GO" id="GO:0034976">
    <property type="term" value="P:response to endoplasmic reticulum stress"/>
    <property type="evidence" value="ECO:0007669"/>
    <property type="project" value="TreeGrafter"/>
</dbReference>
<dbReference type="Gene3D" id="3.40.30.10">
    <property type="entry name" value="Glutaredoxin"/>
    <property type="match status" value="1"/>
</dbReference>
<dbReference type="Proteomes" id="UP000570595">
    <property type="component" value="Unassembled WGS sequence"/>
</dbReference>
<protein>
    <recommendedName>
        <fullName evidence="2">Thioredoxin domain-containing protein</fullName>
    </recommendedName>
</protein>
<dbReference type="InterPro" id="IPR017937">
    <property type="entry name" value="Thioredoxin_CS"/>
</dbReference>
<gene>
    <name evidence="3" type="ORF">FOZ61_006223</name>
</gene>
<feature type="signal peptide" evidence="1">
    <location>
        <begin position="1"/>
        <end position="25"/>
    </location>
</feature>
<dbReference type="GO" id="GO:0015035">
    <property type="term" value="F:protein-disulfide reductase activity"/>
    <property type="evidence" value="ECO:0007669"/>
    <property type="project" value="TreeGrafter"/>
</dbReference>
<dbReference type="InterPro" id="IPR036249">
    <property type="entry name" value="Thioredoxin-like_sf"/>
</dbReference>
<accession>A0A7J6LEP9</accession>
<dbReference type="GO" id="GO:0005788">
    <property type="term" value="C:endoplasmic reticulum lumen"/>
    <property type="evidence" value="ECO:0007669"/>
    <property type="project" value="TreeGrafter"/>
</dbReference>
<dbReference type="PANTHER" id="PTHR45815:SF3">
    <property type="entry name" value="PROTEIN DISULFIDE-ISOMERASE A6"/>
    <property type="match status" value="1"/>
</dbReference>
<reference evidence="3 4" key="1">
    <citation type="submission" date="2020-04" db="EMBL/GenBank/DDBJ databases">
        <title>Perkinsus olseni comparative genomics.</title>
        <authorList>
            <person name="Bogema D.R."/>
        </authorList>
    </citation>
    <scope>NUCLEOTIDE SEQUENCE [LARGE SCALE GENOMIC DNA]</scope>
    <source>
        <strain evidence="3">ATCC PRA-179</strain>
    </source>
</reference>
<dbReference type="SUPFAM" id="SSF52833">
    <property type="entry name" value="Thioredoxin-like"/>
    <property type="match status" value="1"/>
</dbReference>
<evidence type="ECO:0000256" key="1">
    <source>
        <dbReference type="SAM" id="SignalP"/>
    </source>
</evidence>